<dbReference type="Proteomes" id="UP001497535">
    <property type="component" value="Unassembled WGS sequence"/>
</dbReference>
<name>A0ACB0ZSS4_MELEN</name>
<evidence type="ECO:0000313" key="2">
    <source>
        <dbReference type="Proteomes" id="UP001497535"/>
    </source>
</evidence>
<comment type="caution">
    <text evidence="1">The sequence shown here is derived from an EMBL/GenBank/DDBJ whole genome shotgun (WGS) entry which is preliminary data.</text>
</comment>
<protein>
    <submittedName>
        <fullName evidence="1">Uncharacterized protein</fullName>
    </submittedName>
</protein>
<dbReference type="EMBL" id="CAVMJV010000045">
    <property type="protein sequence ID" value="CAK5081659.1"/>
    <property type="molecule type" value="Genomic_DNA"/>
</dbReference>
<proteinExistence type="predicted"/>
<sequence length="245" mass="27552">MTTSLASTAVGPLALQILSANNEEEKLEAKRKAEIKALAKASKGEKKSFPIPWALTILIVWILFSAALFCIWESEWGYMTSVYFFFVSISTVGLGDLVPTKPDMMIINFFMILIGLALLSMCVNLIQEALQKLIERLIEQYIDEIEKIAAVVTNNEINEFTEELEPFNVGEINEMSLPIATLNIEQPRIVVENGGGIGRTVKDWFAEKASSILLNKVNYLFSTKKTLTKFSFFKDLSSLEFPFLF</sequence>
<organism evidence="1 2">
    <name type="scientific">Meloidogyne enterolobii</name>
    <name type="common">Root-knot nematode worm</name>
    <name type="synonym">Meloidogyne mayaguensis</name>
    <dbReference type="NCBI Taxonomy" id="390850"/>
    <lineage>
        <taxon>Eukaryota</taxon>
        <taxon>Metazoa</taxon>
        <taxon>Ecdysozoa</taxon>
        <taxon>Nematoda</taxon>
        <taxon>Chromadorea</taxon>
        <taxon>Rhabditida</taxon>
        <taxon>Tylenchina</taxon>
        <taxon>Tylenchomorpha</taxon>
        <taxon>Tylenchoidea</taxon>
        <taxon>Meloidogynidae</taxon>
        <taxon>Meloidogyninae</taxon>
        <taxon>Meloidogyne</taxon>
    </lineage>
</organism>
<gene>
    <name evidence="1" type="ORF">MENTE1834_LOCUS28895</name>
</gene>
<accession>A0ACB0ZSS4</accession>
<reference evidence="1" key="1">
    <citation type="submission" date="2023-11" db="EMBL/GenBank/DDBJ databases">
        <authorList>
            <person name="Poullet M."/>
        </authorList>
    </citation>
    <scope>NUCLEOTIDE SEQUENCE</scope>
    <source>
        <strain evidence="1">E1834</strain>
    </source>
</reference>
<keyword evidence="2" id="KW-1185">Reference proteome</keyword>
<evidence type="ECO:0000313" key="1">
    <source>
        <dbReference type="EMBL" id="CAK5081659.1"/>
    </source>
</evidence>